<evidence type="ECO:0000256" key="1">
    <source>
        <dbReference type="ARBA" id="ARBA00040513"/>
    </source>
</evidence>
<dbReference type="Pfam" id="PF04427">
    <property type="entry name" value="Brix"/>
    <property type="match status" value="1"/>
</dbReference>
<reference evidence="3" key="1">
    <citation type="submission" date="2020-11" db="EMBL/GenBank/DDBJ databases">
        <authorList>
            <consortium name="DOE Joint Genome Institute"/>
            <person name="Ahrendt S."/>
            <person name="Riley R."/>
            <person name="Andreopoulos W."/>
            <person name="Labutti K."/>
            <person name="Pangilinan J."/>
            <person name="Ruiz-Duenas F.J."/>
            <person name="Barrasa J.M."/>
            <person name="Sanchez-Garcia M."/>
            <person name="Camarero S."/>
            <person name="Miyauchi S."/>
            <person name="Serrano A."/>
            <person name="Linde D."/>
            <person name="Babiker R."/>
            <person name="Drula E."/>
            <person name="Ayuso-Fernandez I."/>
            <person name="Pacheco R."/>
            <person name="Padilla G."/>
            <person name="Ferreira P."/>
            <person name="Barriuso J."/>
            <person name="Kellner H."/>
            <person name="Castanera R."/>
            <person name="Alfaro M."/>
            <person name="Ramirez L."/>
            <person name="Pisabarro A.G."/>
            <person name="Kuo A."/>
            <person name="Tritt A."/>
            <person name="Lipzen A."/>
            <person name="He G."/>
            <person name="Yan M."/>
            <person name="Ng V."/>
            <person name="Cullen D."/>
            <person name="Martin F."/>
            <person name="Rosso M.-N."/>
            <person name="Henrissat B."/>
            <person name="Hibbett D."/>
            <person name="Martinez A.T."/>
            <person name="Grigoriev I.V."/>
        </authorList>
    </citation>
    <scope>NUCLEOTIDE SEQUENCE</scope>
    <source>
        <strain evidence="3">CIRM-BRFM 674</strain>
    </source>
</reference>
<gene>
    <name evidence="3" type="ORF">BDN70DRAFT_875071</name>
</gene>
<name>A0A9P6D3W7_9AGAR</name>
<dbReference type="SMART" id="SM00879">
    <property type="entry name" value="Brix"/>
    <property type="match status" value="1"/>
</dbReference>
<evidence type="ECO:0000313" key="4">
    <source>
        <dbReference type="Proteomes" id="UP000807469"/>
    </source>
</evidence>
<dbReference type="EMBL" id="MU155165">
    <property type="protein sequence ID" value="KAF9482500.1"/>
    <property type="molecule type" value="Genomic_DNA"/>
</dbReference>
<dbReference type="GO" id="GO:0034457">
    <property type="term" value="C:Mpp10 complex"/>
    <property type="evidence" value="ECO:0007669"/>
    <property type="project" value="UniProtKB-ARBA"/>
</dbReference>
<dbReference type="GO" id="GO:0006364">
    <property type="term" value="P:rRNA processing"/>
    <property type="evidence" value="ECO:0007669"/>
    <property type="project" value="InterPro"/>
</dbReference>
<dbReference type="AlphaFoldDB" id="A0A9P6D3W7"/>
<dbReference type="PANTHER" id="PTHR22734">
    <property type="entry name" value="U3 SMALL NUCLEOLAR RIBONUCLEOPROTEIN PROTEIN IMP4"/>
    <property type="match status" value="1"/>
</dbReference>
<dbReference type="PANTHER" id="PTHR22734:SF2">
    <property type="entry name" value="U3 SMALL NUCLEOLAR RIBONUCLEOPROTEIN PROTEIN IMP4"/>
    <property type="match status" value="1"/>
</dbReference>
<dbReference type="GO" id="GO:0032040">
    <property type="term" value="C:small-subunit processome"/>
    <property type="evidence" value="ECO:0007669"/>
    <property type="project" value="TreeGrafter"/>
</dbReference>
<protein>
    <recommendedName>
        <fullName evidence="1">U3 small nucleolar ribonucleoprotein protein IMP4</fullName>
    </recommendedName>
</protein>
<keyword evidence="4" id="KW-1185">Reference proteome</keyword>
<dbReference type="GO" id="GO:0030515">
    <property type="term" value="F:snoRNA binding"/>
    <property type="evidence" value="ECO:0007669"/>
    <property type="project" value="TreeGrafter"/>
</dbReference>
<sequence>MLRRQARERRQYVYAKSLEAQERQTYDRKQQLKESLASGKALPTELKKSAKGLGKDLTFDEAQAEPATHVDNEYSRAGMQDPKIVITTSRDPSSKLMQFSKELRLVFPNSHRINRGNYVVKELAEACRANDVTDLIVVHEHRGTPDALIVSHFPHGPTVYFTLNNVALRHDISTYKNSTVSEQYPHLIFEKFSSQLGERVQDVLRYLFPVPKEDSKRVMTFANQDDFVSFRHHVFVKTGRDVQLAEVGPRFEMKPYEIRQGTIEQTEAEREWVLTHYTRTAKKRTVLSDARIAEPPAKKTRR</sequence>
<dbReference type="PROSITE" id="PS50833">
    <property type="entry name" value="BRIX"/>
    <property type="match status" value="1"/>
</dbReference>
<feature type="domain" description="Brix" evidence="2">
    <location>
        <begin position="82"/>
        <end position="264"/>
    </location>
</feature>
<dbReference type="OrthoDB" id="10253204at2759"/>
<dbReference type="SUPFAM" id="SSF52954">
    <property type="entry name" value="Class II aaRS ABD-related"/>
    <property type="match status" value="1"/>
</dbReference>
<proteinExistence type="predicted"/>
<dbReference type="Proteomes" id="UP000807469">
    <property type="component" value="Unassembled WGS sequence"/>
</dbReference>
<comment type="caution">
    <text evidence="3">The sequence shown here is derived from an EMBL/GenBank/DDBJ whole genome shotgun (WGS) entry which is preliminary data.</text>
</comment>
<dbReference type="GO" id="GO:0042274">
    <property type="term" value="P:ribosomal small subunit biogenesis"/>
    <property type="evidence" value="ECO:0007669"/>
    <property type="project" value="UniProtKB-ARBA"/>
</dbReference>
<dbReference type="GO" id="GO:0042134">
    <property type="term" value="F:rRNA primary transcript binding"/>
    <property type="evidence" value="ECO:0007669"/>
    <property type="project" value="InterPro"/>
</dbReference>
<dbReference type="Gene3D" id="3.40.50.10480">
    <property type="entry name" value="Probable brix-domain ribosomal biogenesis protein"/>
    <property type="match status" value="1"/>
</dbReference>
<dbReference type="GO" id="GO:0005654">
    <property type="term" value="C:nucleoplasm"/>
    <property type="evidence" value="ECO:0007669"/>
    <property type="project" value="UniProtKB-ARBA"/>
</dbReference>
<evidence type="ECO:0000313" key="3">
    <source>
        <dbReference type="EMBL" id="KAF9482500.1"/>
    </source>
</evidence>
<dbReference type="FunFam" id="3.40.50.10480:FF:000001">
    <property type="entry name" value="IMP4, U3 small nucleolar ribonucleoprotein"/>
    <property type="match status" value="1"/>
</dbReference>
<organism evidence="3 4">
    <name type="scientific">Pholiota conissans</name>
    <dbReference type="NCBI Taxonomy" id="109636"/>
    <lineage>
        <taxon>Eukaryota</taxon>
        <taxon>Fungi</taxon>
        <taxon>Dikarya</taxon>
        <taxon>Basidiomycota</taxon>
        <taxon>Agaricomycotina</taxon>
        <taxon>Agaricomycetes</taxon>
        <taxon>Agaricomycetidae</taxon>
        <taxon>Agaricales</taxon>
        <taxon>Agaricineae</taxon>
        <taxon>Strophariaceae</taxon>
        <taxon>Pholiota</taxon>
    </lineage>
</organism>
<accession>A0A9P6D3W7</accession>
<dbReference type="InterPro" id="IPR007109">
    <property type="entry name" value="Brix"/>
</dbReference>
<dbReference type="InterPro" id="IPR044281">
    <property type="entry name" value="IMP4/RPF1"/>
</dbReference>
<evidence type="ECO:0000259" key="2">
    <source>
        <dbReference type="PROSITE" id="PS50833"/>
    </source>
</evidence>